<dbReference type="AlphaFoldDB" id="A0A1E4R0N2"/>
<dbReference type="EMBL" id="MECQ01000002">
    <property type="protein sequence ID" value="ODV54020.1"/>
    <property type="molecule type" value="Genomic_DNA"/>
</dbReference>
<sequence>MVDHEKQELSSVIQQLLKDQLNRRNVQDNSFAFLEKNTLQQLITYLVSGEKNKNFEQHDHPELQTKWLKQLDEVLEDSKAQFEEVIEILKSFSG</sequence>
<proteinExistence type="predicted"/>
<dbReference type="RefSeq" id="WP_069482927.1">
    <property type="nucleotide sequence ID" value="NZ_KV766182.1"/>
</dbReference>
<reference evidence="1 2" key="1">
    <citation type="submission" date="2016-09" db="EMBL/GenBank/DDBJ databases">
        <title>Draft genome sequence of the soil isolate, Lysinibacillus fusiformis M5, a potential hypoxanthine producer.</title>
        <authorList>
            <person name="Gallegos-Monterrosa R."/>
            <person name="Maroti G."/>
            <person name="Balint B."/>
            <person name="Kovacs A.T."/>
        </authorList>
    </citation>
    <scope>NUCLEOTIDE SEQUENCE [LARGE SCALE GENOMIC DNA]</scope>
    <source>
        <strain evidence="1 2">M5</strain>
    </source>
</reference>
<evidence type="ECO:0000313" key="2">
    <source>
        <dbReference type="Proteomes" id="UP000094784"/>
    </source>
</evidence>
<comment type="caution">
    <text evidence="1">The sequence shown here is derived from an EMBL/GenBank/DDBJ whole genome shotgun (WGS) entry which is preliminary data.</text>
</comment>
<gene>
    <name evidence="1" type="ORF">BG258_18275</name>
</gene>
<evidence type="ECO:0000313" key="1">
    <source>
        <dbReference type="EMBL" id="ODV54020.1"/>
    </source>
</evidence>
<accession>A0A1E4R0N2</accession>
<organism evidence="1 2">
    <name type="scientific">Lysinibacillus fusiformis</name>
    <dbReference type="NCBI Taxonomy" id="28031"/>
    <lineage>
        <taxon>Bacteria</taxon>
        <taxon>Bacillati</taxon>
        <taxon>Bacillota</taxon>
        <taxon>Bacilli</taxon>
        <taxon>Bacillales</taxon>
        <taxon>Bacillaceae</taxon>
        <taxon>Lysinibacillus</taxon>
    </lineage>
</organism>
<name>A0A1E4R0N2_9BACI</name>
<dbReference type="Proteomes" id="UP000094784">
    <property type="component" value="Unassembled WGS sequence"/>
</dbReference>
<dbReference type="OrthoDB" id="2738903at2"/>
<protein>
    <submittedName>
        <fullName evidence="1">Uncharacterized protein</fullName>
    </submittedName>
</protein>